<dbReference type="EMBL" id="MHKD01000011">
    <property type="protein sequence ID" value="OGY84796.1"/>
    <property type="molecule type" value="Genomic_DNA"/>
</dbReference>
<dbReference type="AlphaFoldDB" id="A0A1G2B7W6"/>
<dbReference type="SUPFAM" id="SSF109770">
    <property type="entry name" value="Nickel-containing superoxide dismutase, NiSOD"/>
    <property type="match status" value="1"/>
</dbReference>
<dbReference type="NCBIfam" id="TIGR02753">
    <property type="entry name" value="sodN"/>
    <property type="match status" value="1"/>
</dbReference>
<sequence>FSALEKISPAAVVHAHCDGPCGVYDPAQARVAAEAVVAMTKKILELKRPAAGGDPAADLAYFNTLTRYIRIKEDEAENAKHHLLVLWTDYFKPEHVAKFPDLHETFWMAAKAASACKHEISGEHAQELLAAVKKVHEMFWTTKNREVPWMTAVV</sequence>
<evidence type="ECO:0000313" key="1">
    <source>
        <dbReference type="EMBL" id="OGY84796.1"/>
    </source>
</evidence>
<dbReference type="GO" id="GO:0004784">
    <property type="term" value="F:superoxide dismutase activity"/>
    <property type="evidence" value="ECO:0007669"/>
    <property type="project" value="InterPro"/>
</dbReference>
<name>A0A1G2B7W6_9BACT</name>
<dbReference type="Pfam" id="PF09055">
    <property type="entry name" value="Sod_Ni"/>
    <property type="match status" value="1"/>
</dbReference>
<dbReference type="Proteomes" id="UP000176952">
    <property type="component" value="Unassembled WGS sequence"/>
</dbReference>
<dbReference type="GO" id="GO:0016151">
    <property type="term" value="F:nickel cation binding"/>
    <property type="evidence" value="ECO:0007669"/>
    <property type="project" value="InterPro"/>
</dbReference>
<protein>
    <submittedName>
        <fullName evidence="1">Superoxide dismutase, Ni</fullName>
    </submittedName>
</protein>
<organism evidence="1 2">
    <name type="scientific">Candidatus Kerfeldbacteria bacterium RIFCSPHIGHO2_12_FULL_48_17</name>
    <dbReference type="NCBI Taxonomy" id="1798542"/>
    <lineage>
        <taxon>Bacteria</taxon>
        <taxon>Candidatus Kerfeldiibacteriota</taxon>
    </lineage>
</organism>
<feature type="non-terminal residue" evidence="1">
    <location>
        <position position="1"/>
    </location>
</feature>
<proteinExistence type="predicted"/>
<accession>A0A1G2B7W6</accession>
<comment type="caution">
    <text evidence="1">The sequence shown here is derived from an EMBL/GenBank/DDBJ whole genome shotgun (WGS) entry which is preliminary data.</text>
</comment>
<evidence type="ECO:0000313" key="2">
    <source>
        <dbReference type="Proteomes" id="UP000176952"/>
    </source>
</evidence>
<gene>
    <name evidence="1" type="ORF">A3F54_03355</name>
</gene>
<reference evidence="1 2" key="1">
    <citation type="journal article" date="2016" name="Nat. Commun.">
        <title>Thousands of microbial genomes shed light on interconnected biogeochemical processes in an aquifer system.</title>
        <authorList>
            <person name="Anantharaman K."/>
            <person name="Brown C.T."/>
            <person name="Hug L.A."/>
            <person name="Sharon I."/>
            <person name="Castelle C.J."/>
            <person name="Probst A.J."/>
            <person name="Thomas B.C."/>
            <person name="Singh A."/>
            <person name="Wilkins M.J."/>
            <person name="Karaoz U."/>
            <person name="Brodie E.L."/>
            <person name="Williams K.H."/>
            <person name="Hubbard S.S."/>
            <person name="Banfield J.F."/>
        </authorList>
    </citation>
    <scope>NUCLEOTIDE SEQUENCE [LARGE SCALE GENOMIC DNA]</scope>
</reference>
<dbReference type="InterPro" id="IPR014123">
    <property type="entry name" value="Superoxide_dismutase_Ni-type"/>
</dbReference>
<dbReference type="InterPro" id="IPR036502">
    <property type="entry name" value="NiSOD_sf"/>
</dbReference>
<dbReference type="Gene3D" id="1.20.120.400">
    <property type="entry name" value="Nickel-containing superoxide dismutase"/>
    <property type="match status" value="1"/>
</dbReference>